<reference evidence="3" key="1">
    <citation type="submission" date="2018-09" db="EMBL/GenBank/DDBJ databases">
        <authorList>
            <person name="Livingstone P.G."/>
            <person name="Whitworth D.E."/>
        </authorList>
    </citation>
    <scope>NUCLEOTIDE SEQUENCE [LARGE SCALE GENOMIC DNA]</scope>
    <source>
        <strain evidence="3">CA040B</strain>
    </source>
</reference>
<accession>A0A3A8MRC7</accession>
<feature type="non-terminal residue" evidence="2">
    <location>
        <position position="73"/>
    </location>
</feature>
<feature type="region of interest" description="Disordered" evidence="1">
    <location>
        <begin position="1"/>
        <end position="73"/>
    </location>
</feature>
<protein>
    <submittedName>
        <fullName evidence="2">Uncharacterized protein</fullName>
    </submittedName>
</protein>
<gene>
    <name evidence="2" type="ORF">D7X12_37465</name>
</gene>
<feature type="compositionally biased region" description="Basic residues" evidence="1">
    <location>
        <begin position="54"/>
        <end position="73"/>
    </location>
</feature>
<dbReference type="AlphaFoldDB" id="A0A3A8MRC7"/>
<evidence type="ECO:0000313" key="2">
    <source>
        <dbReference type="EMBL" id="RKH32251.1"/>
    </source>
</evidence>
<keyword evidence="3" id="KW-1185">Reference proteome</keyword>
<comment type="caution">
    <text evidence="2">The sequence shown here is derived from an EMBL/GenBank/DDBJ whole genome shotgun (WGS) entry which is preliminary data.</text>
</comment>
<evidence type="ECO:0000313" key="3">
    <source>
        <dbReference type="Proteomes" id="UP000273405"/>
    </source>
</evidence>
<evidence type="ECO:0000256" key="1">
    <source>
        <dbReference type="SAM" id="MobiDB-lite"/>
    </source>
</evidence>
<dbReference type="Proteomes" id="UP000273405">
    <property type="component" value="Unassembled WGS sequence"/>
</dbReference>
<proteinExistence type="predicted"/>
<sequence length="73" mass="8623">MHRYRPRCSPLRSKPLHPPQPPSASRKHSAPRRAQLPLRPRHHHARTKPPPSSHQKHSAPRRARRRVRTRSPH</sequence>
<organism evidence="2 3">
    <name type="scientific">Corallococcus sicarius</name>
    <dbReference type="NCBI Taxonomy" id="2316726"/>
    <lineage>
        <taxon>Bacteria</taxon>
        <taxon>Pseudomonadati</taxon>
        <taxon>Myxococcota</taxon>
        <taxon>Myxococcia</taxon>
        <taxon>Myxococcales</taxon>
        <taxon>Cystobacterineae</taxon>
        <taxon>Myxococcaceae</taxon>
        <taxon>Corallococcus</taxon>
    </lineage>
</organism>
<name>A0A3A8MRC7_9BACT</name>
<dbReference type="EMBL" id="RAWG01000419">
    <property type="protein sequence ID" value="RKH32251.1"/>
    <property type="molecule type" value="Genomic_DNA"/>
</dbReference>